<keyword evidence="1" id="KW-1133">Transmembrane helix</keyword>
<dbReference type="RefSeq" id="WP_420242058.1">
    <property type="nucleotide sequence ID" value="NZ_BOPV01000001.1"/>
</dbReference>
<keyword evidence="3" id="KW-1185">Reference proteome</keyword>
<keyword evidence="1" id="KW-0812">Transmembrane</keyword>
<feature type="transmembrane region" description="Helical" evidence="1">
    <location>
        <begin position="204"/>
        <end position="227"/>
    </location>
</feature>
<gene>
    <name evidence="2" type="ORF">TMPK1_11950</name>
</gene>
<feature type="transmembrane region" description="Helical" evidence="1">
    <location>
        <begin position="122"/>
        <end position="140"/>
    </location>
</feature>
<dbReference type="Proteomes" id="UP000681075">
    <property type="component" value="Unassembled WGS sequence"/>
</dbReference>
<proteinExistence type="predicted"/>
<sequence>MTVPGSGFAAARSFAIAAAIALGFVAGFVDTCGFVALFGLFTAHVTGNFVLIGAAVVGSGGGIWAKLAAFPIFVTAVAGSTIFARSCARSGSDAMRPLLLVQLALLLAFAVAGIRLSPFHTADAAATIATGMLGVAAMGVQNAASRLVFLSLAPTTVMTGNVTQLIIDLVDLACGTAEEAARDRLRRMAAPVLAFTAGALSGGLLYMAAGFACLVLPIVLLALVAFLRPAPTK</sequence>
<dbReference type="PANTHER" id="PTHR37314:SF5">
    <property type="entry name" value="SLR0142 PROTEIN"/>
    <property type="match status" value="1"/>
</dbReference>
<feature type="transmembrane region" description="Helical" evidence="1">
    <location>
        <begin position="63"/>
        <end position="85"/>
    </location>
</feature>
<dbReference type="EMBL" id="BOPV01000001">
    <property type="protein sequence ID" value="GIL38958.1"/>
    <property type="molecule type" value="Genomic_DNA"/>
</dbReference>
<comment type="caution">
    <text evidence="2">The sequence shown here is derived from an EMBL/GenBank/DDBJ whole genome shotgun (WGS) entry which is preliminary data.</text>
</comment>
<feature type="transmembrane region" description="Helical" evidence="1">
    <location>
        <begin position="6"/>
        <end position="28"/>
    </location>
</feature>
<evidence type="ECO:0000313" key="3">
    <source>
        <dbReference type="Proteomes" id="UP000681075"/>
    </source>
</evidence>
<feature type="transmembrane region" description="Helical" evidence="1">
    <location>
        <begin position="147"/>
        <end position="167"/>
    </location>
</feature>
<evidence type="ECO:0000256" key="1">
    <source>
        <dbReference type="SAM" id="Phobius"/>
    </source>
</evidence>
<reference evidence="2" key="1">
    <citation type="submission" date="2021-02" db="EMBL/GenBank/DDBJ databases">
        <title>Genome sequence of Rhodospirillales sp. strain TMPK1 isolated from soil.</title>
        <authorList>
            <person name="Nakai R."/>
            <person name="Kusada H."/>
            <person name="Tamaki H."/>
        </authorList>
    </citation>
    <scope>NUCLEOTIDE SEQUENCE</scope>
    <source>
        <strain evidence="2">TMPK1</strain>
    </source>
</reference>
<dbReference type="PANTHER" id="PTHR37314">
    <property type="entry name" value="SLR0142 PROTEIN"/>
    <property type="match status" value="1"/>
</dbReference>
<feature type="transmembrane region" description="Helical" evidence="1">
    <location>
        <begin position="35"/>
        <end position="57"/>
    </location>
</feature>
<name>A0A8S8X6N9_9PROT</name>
<accession>A0A8S8X6N9</accession>
<dbReference type="AlphaFoldDB" id="A0A8S8X6N9"/>
<feature type="transmembrane region" description="Helical" evidence="1">
    <location>
        <begin position="97"/>
        <end position="116"/>
    </location>
</feature>
<dbReference type="Pfam" id="PF06912">
    <property type="entry name" value="DUF1275"/>
    <property type="match status" value="1"/>
</dbReference>
<keyword evidence="1" id="KW-0472">Membrane</keyword>
<evidence type="ECO:0000313" key="2">
    <source>
        <dbReference type="EMBL" id="GIL38958.1"/>
    </source>
</evidence>
<organism evidence="2 3">
    <name type="scientific">Roseiterribacter gracilis</name>
    <dbReference type="NCBI Taxonomy" id="2812848"/>
    <lineage>
        <taxon>Bacteria</taxon>
        <taxon>Pseudomonadati</taxon>
        <taxon>Pseudomonadota</taxon>
        <taxon>Alphaproteobacteria</taxon>
        <taxon>Rhodospirillales</taxon>
        <taxon>Roseiterribacteraceae</taxon>
        <taxon>Roseiterribacter</taxon>
    </lineage>
</organism>
<dbReference type="InterPro" id="IPR010699">
    <property type="entry name" value="DUF1275"/>
</dbReference>
<protein>
    <submittedName>
        <fullName evidence="2">DUF1275 family protein</fullName>
    </submittedName>
</protein>